<reference evidence="2" key="1">
    <citation type="submission" date="2023-03" db="EMBL/GenBank/DDBJ databases">
        <title>Massive genome expansion in bonnet fungi (Mycena s.s.) driven by repeated elements and novel gene families across ecological guilds.</title>
        <authorList>
            <consortium name="Lawrence Berkeley National Laboratory"/>
            <person name="Harder C.B."/>
            <person name="Miyauchi S."/>
            <person name="Viragh M."/>
            <person name="Kuo A."/>
            <person name="Thoen E."/>
            <person name="Andreopoulos B."/>
            <person name="Lu D."/>
            <person name="Skrede I."/>
            <person name="Drula E."/>
            <person name="Henrissat B."/>
            <person name="Morin E."/>
            <person name="Kohler A."/>
            <person name="Barry K."/>
            <person name="LaButti K."/>
            <person name="Morin E."/>
            <person name="Salamov A."/>
            <person name="Lipzen A."/>
            <person name="Mereny Z."/>
            <person name="Hegedus B."/>
            <person name="Baldrian P."/>
            <person name="Stursova M."/>
            <person name="Weitz H."/>
            <person name="Taylor A."/>
            <person name="Grigoriev I.V."/>
            <person name="Nagy L.G."/>
            <person name="Martin F."/>
            <person name="Kauserud H."/>
        </authorList>
    </citation>
    <scope>NUCLEOTIDE SEQUENCE</scope>
    <source>
        <strain evidence="2">CBHHK067</strain>
    </source>
</reference>
<evidence type="ECO:0000313" key="2">
    <source>
        <dbReference type="EMBL" id="KAJ7701171.1"/>
    </source>
</evidence>
<sequence length="160" mass="18023">MPWRAGSTHTLAVNRRFADIRELMALIGVHSTGKQRSVNTAVANSSFDSTVDTWDIRTLRVRESLQESRHIPVEYDVNFSHNATTQKDCNRFVGNQENWGQEYATAHEKMSLLGLEKRSLTECTETLPQSIDLKNLSVSSYGSGKAPTDPTTPSRRRSRI</sequence>
<dbReference type="GO" id="GO:0006979">
    <property type="term" value="P:response to oxidative stress"/>
    <property type="evidence" value="ECO:0007669"/>
    <property type="project" value="InterPro"/>
</dbReference>
<accession>A0AAD7DYG0</accession>
<dbReference type="EMBL" id="JARKIE010000018">
    <property type="protein sequence ID" value="KAJ7701171.1"/>
    <property type="molecule type" value="Genomic_DNA"/>
</dbReference>
<evidence type="ECO:0000313" key="3">
    <source>
        <dbReference type="Proteomes" id="UP001221757"/>
    </source>
</evidence>
<organism evidence="2 3">
    <name type="scientific">Mycena rosella</name>
    <name type="common">Pink bonnet</name>
    <name type="synonym">Agaricus rosellus</name>
    <dbReference type="NCBI Taxonomy" id="1033263"/>
    <lineage>
        <taxon>Eukaryota</taxon>
        <taxon>Fungi</taxon>
        <taxon>Dikarya</taxon>
        <taxon>Basidiomycota</taxon>
        <taxon>Agaricomycotina</taxon>
        <taxon>Agaricomycetes</taxon>
        <taxon>Agaricomycetidae</taxon>
        <taxon>Agaricales</taxon>
        <taxon>Marasmiineae</taxon>
        <taxon>Mycenaceae</taxon>
        <taxon>Mycena</taxon>
    </lineage>
</organism>
<keyword evidence="3" id="KW-1185">Reference proteome</keyword>
<evidence type="ECO:0000256" key="1">
    <source>
        <dbReference type="SAM" id="MobiDB-lite"/>
    </source>
</evidence>
<name>A0AAD7DYG0_MYCRO</name>
<feature type="region of interest" description="Disordered" evidence="1">
    <location>
        <begin position="137"/>
        <end position="160"/>
    </location>
</feature>
<gene>
    <name evidence="2" type="ORF">B0H17DRAFT_199785</name>
</gene>
<comment type="caution">
    <text evidence="2">The sequence shown here is derived from an EMBL/GenBank/DDBJ whole genome shotgun (WGS) entry which is preliminary data.</text>
</comment>
<dbReference type="InterPro" id="IPR010255">
    <property type="entry name" value="Haem_peroxidase_sf"/>
</dbReference>
<dbReference type="Proteomes" id="UP001221757">
    <property type="component" value="Unassembled WGS sequence"/>
</dbReference>
<protein>
    <submittedName>
        <fullName evidence="2">Uncharacterized protein</fullName>
    </submittedName>
</protein>
<dbReference type="SUPFAM" id="SSF48113">
    <property type="entry name" value="Heme-dependent peroxidases"/>
    <property type="match status" value="1"/>
</dbReference>
<dbReference type="Gene3D" id="1.10.420.10">
    <property type="entry name" value="Peroxidase, domain 2"/>
    <property type="match status" value="1"/>
</dbReference>
<dbReference type="GO" id="GO:0004601">
    <property type="term" value="F:peroxidase activity"/>
    <property type="evidence" value="ECO:0007669"/>
    <property type="project" value="InterPro"/>
</dbReference>
<dbReference type="AlphaFoldDB" id="A0AAD7DYG0"/>
<dbReference type="GO" id="GO:0020037">
    <property type="term" value="F:heme binding"/>
    <property type="evidence" value="ECO:0007669"/>
    <property type="project" value="InterPro"/>
</dbReference>
<proteinExistence type="predicted"/>